<protein>
    <submittedName>
        <fullName evidence="2">Uncharacterized protein</fullName>
    </submittedName>
</protein>
<dbReference type="Proteomes" id="UP000672526">
    <property type="component" value="Unassembled WGS sequence"/>
</dbReference>
<proteinExistence type="predicted"/>
<feature type="region of interest" description="Disordered" evidence="1">
    <location>
        <begin position="1"/>
        <end position="50"/>
    </location>
</feature>
<evidence type="ECO:0000256" key="1">
    <source>
        <dbReference type="SAM" id="MobiDB-lite"/>
    </source>
</evidence>
<evidence type="ECO:0000313" key="3">
    <source>
        <dbReference type="Proteomes" id="UP000672526"/>
    </source>
</evidence>
<dbReference type="EMBL" id="CAJNBK010000013">
    <property type="protein sequence ID" value="CAE6781561.1"/>
    <property type="molecule type" value="Genomic_DNA"/>
</dbReference>
<sequence>MTGQSVREASGGKPEARQDGAAATPPADPSAPLVGKRQAGQHAHRPIGSS</sequence>
<dbReference type="RefSeq" id="WP_211613246.1">
    <property type="nucleotide sequence ID" value="NZ_CAJNBK010000013.1"/>
</dbReference>
<comment type="caution">
    <text evidence="2">The sequence shown here is derived from an EMBL/GenBank/DDBJ whole genome shotgun (WGS) entry which is preliminary data.</text>
</comment>
<reference evidence="2 3" key="1">
    <citation type="submission" date="2021-02" db="EMBL/GenBank/DDBJ databases">
        <authorList>
            <person name="Vanwijnsberghe S."/>
        </authorList>
    </citation>
    <scope>NUCLEOTIDE SEQUENCE [LARGE SCALE GENOMIC DNA]</scope>
    <source>
        <strain evidence="2 3">LMG 31837</strain>
    </source>
</reference>
<accession>A0ABM8S0A1</accession>
<keyword evidence="3" id="KW-1185">Reference proteome</keyword>
<evidence type="ECO:0000313" key="2">
    <source>
        <dbReference type="EMBL" id="CAE6781561.1"/>
    </source>
</evidence>
<organism evidence="2 3">
    <name type="scientific">Paraburkholderia haematera</name>
    <dbReference type="NCBI Taxonomy" id="2793077"/>
    <lineage>
        <taxon>Bacteria</taxon>
        <taxon>Pseudomonadati</taxon>
        <taxon>Pseudomonadota</taxon>
        <taxon>Betaproteobacteria</taxon>
        <taxon>Burkholderiales</taxon>
        <taxon>Burkholderiaceae</taxon>
        <taxon>Paraburkholderia</taxon>
    </lineage>
</organism>
<name>A0ABM8S0A1_9BURK</name>
<gene>
    <name evidence="2" type="ORF">R69888_04326</name>
</gene>